<dbReference type="InterPro" id="IPR044878">
    <property type="entry name" value="UbiA_sf"/>
</dbReference>
<dbReference type="Proteomes" id="UP001057702">
    <property type="component" value="Unassembled WGS sequence"/>
</dbReference>
<dbReference type="EMBL" id="JANFNG010000006">
    <property type="protein sequence ID" value="MCQ4081184.1"/>
    <property type="molecule type" value="Genomic_DNA"/>
</dbReference>
<proteinExistence type="predicted"/>
<keyword evidence="1" id="KW-0472">Membrane</keyword>
<keyword evidence="1" id="KW-1133">Transmembrane helix</keyword>
<organism evidence="2 3">
    <name type="scientific">Streptomyces humicola</name>
    <dbReference type="NCBI Taxonomy" id="2953240"/>
    <lineage>
        <taxon>Bacteria</taxon>
        <taxon>Bacillati</taxon>
        <taxon>Actinomycetota</taxon>
        <taxon>Actinomycetes</taxon>
        <taxon>Kitasatosporales</taxon>
        <taxon>Streptomycetaceae</taxon>
        <taxon>Streptomyces</taxon>
    </lineage>
</organism>
<evidence type="ECO:0000256" key="1">
    <source>
        <dbReference type="SAM" id="Phobius"/>
    </source>
</evidence>
<feature type="transmembrane region" description="Helical" evidence="1">
    <location>
        <begin position="283"/>
        <end position="301"/>
    </location>
</feature>
<accession>A0ABT1PU21</accession>
<evidence type="ECO:0000313" key="2">
    <source>
        <dbReference type="EMBL" id="MCQ4081184.1"/>
    </source>
</evidence>
<comment type="caution">
    <text evidence="2">The sequence shown here is derived from an EMBL/GenBank/DDBJ whole genome shotgun (WGS) entry which is preliminary data.</text>
</comment>
<dbReference type="Gene3D" id="1.10.357.140">
    <property type="entry name" value="UbiA prenyltransferase"/>
    <property type="match status" value="1"/>
</dbReference>
<feature type="transmembrane region" description="Helical" evidence="1">
    <location>
        <begin position="223"/>
        <end position="242"/>
    </location>
</feature>
<keyword evidence="3" id="KW-1185">Reference proteome</keyword>
<gene>
    <name evidence="2" type="ORF">NGB36_11385</name>
</gene>
<reference evidence="2" key="1">
    <citation type="submission" date="2022-06" db="EMBL/GenBank/DDBJ databases">
        <title>Draft genome sequence of Streptomyces sp. RB6PN25 isolated from peat swamp forest in Thailand.</title>
        <authorList>
            <person name="Duangmal K."/>
            <person name="Klaysubun C."/>
        </authorList>
    </citation>
    <scope>NUCLEOTIDE SEQUENCE</scope>
    <source>
        <strain evidence="2">RB6PN25</strain>
    </source>
</reference>
<keyword evidence="1" id="KW-0812">Transmembrane</keyword>
<feature type="transmembrane region" description="Helical" evidence="1">
    <location>
        <begin position="248"/>
        <end position="271"/>
    </location>
</feature>
<feature type="transmembrane region" description="Helical" evidence="1">
    <location>
        <begin position="12"/>
        <end position="34"/>
    </location>
</feature>
<protein>
    <recommendedName>
        <fullName evidence="4">Prenyltransferase</fullName>
    </recommendedName>
</protein>
<name>A0ABT1PU21_9ACTN</name>
<evidence type="ECO:0008006" key="4">
    <source>
        <dbReference type="Google" id="ProtNLM"/>
    </source>
</evidence>
<feature type="transmembrane region" description="Helical" evidence="1">
    <location>
        <begin position="175"/>
        <end position="193"/>
    </location>
</feature>
<dbReference type="RefSeq" id="WP_255920084.1">
    <property type="nucleotide sequence ID" value="NZ_JANFNG010000006.1"/>
</dbReference>
<evidence type="ECO:0000313" key="3">
    <source>
        <dbReference type="Proteomes" id="UP001057702"/>
    </source>
</evidence>
<feature type="transmembrane region" description="Helical" evidence="1">
    <location>
        <begin position="150"/>
        <end position="169"/>
    </location>
</feature>
<sequence length="302" mass="32455">MRTPGMRTLRRLGHFTLAVFTPHVYVTYAVLWVLALEGSASLLAHRPWHPSPGTAVRAVSVVLTLLYLRMADEQKDLEYDRVHNPERPLVTGEIGRGELRGAMVVIAIALVALNVRLPAAALAVLVADLGYALLLVVLERRSRRVRDGLLVNLAITYPVQVLISVYVYLSAGGGAGLRAVLLLAIFVCVFLHFEFARKTAWAGPDGARLYSGVIGPQRSARTAAGFTAATALLTLALFRPWHAIGAGALAASAAYAPYVALAFPAAGLVLFTRRRVVAWPVPLAMGFVVCDYLALALQAGVR</sequence>